<dbReference type="AlphaFoldDB" id="A0A3B0YF91"/>
<evidence type="ECO:0000313" key="3">
    <source>
        <dbReference type="EMBL" id="VAW72819.1"/>
    </source>
</evidence>
<protein>
    <recommendedName>
        <fullName evidence="2">Tellurite resistance methyltransferase TehB-like domain-containing protein</fullName>
    </recommendedName>
</protein>
<evidence type="ECO:0000256" key="1">
    <source>
        <dbReference type="SAM" id="MobiDB-lite"/>
    </source>
</evidence>
<sequence length="236" mass="26601">MSEKKLAQKNQSQNQAQSQTYSQTHWNKIYRQKDITAATAAEVLLENTRLLPAHGKVLDYACGLAGNGFYLANKGYDITLWDVSDVAIEKASASAKKRGLKLQAEVKDLEKITSAPEAQFDVIVVSYFLHRESLRSIYDYLKKDGLLFYQTFSGKQFNGVGPSREAFRLQRGELLKVYADMKLLYYREDLYQEGKEPLLYEPDPGRQGLNKPGSNKPGSNKPGSNKPGQVYFVAMK</sequence>
<dbReference type="InterPro" id="IPR029063">
    <property type="entry name" value="SAM-dependent_MTases_sf"/>
</dbReference>
<accession>A0A3B0YF91</accession>
<reference evidence="3" key="1">
    <citation type="submission" date="2018-06" db="EMBL/GenBank/DDBJ databases">
        <authorList>
            <person name="Zhirakovskaya E."/>
        </authorList>
    </citation>
    <scope>NUCLEOTIDE SEQUENCE</scope>
</reference>
<dbReference type="PANTHER" id="PTHR43861">
    <property type="entry name" value="TRANS-ACONITATE 2-METHYLTRANSFERASE-RELATED"/>
    <property type="match status" value="1"/>
</dbReference>
<dbReference type="InterPro" id="IPR015985">
    <property type="entry name" value="TehB-like_dom"/>
</dbReference>
<gene>
    <name evidence="3" type="ORF">MNBD_GAMMA10-1623</name>
</gene>
<dbReference type="SUPFAM" id="SSF53335">
    <property type="entry name" value="S-adenosyl-L-methionine-dependent methyltransferases"/>
    <property type="match status" value="1"/>
</dbReference>
<dbReference type="CDD" id="cd02440">
    <property type="entry name" value="AdoMet_MTases"/>
    <property type="match status" value="1"/>
</dbReference>
<feature type="compositionally biased region" description="Polar residues" evidence="1">
    <location>
        <begin position="212"/>
        <end position="227"/>
    </location>
</feature>
<feature type="domain" description="Tellurite resistance methyltransferase TehB-like" evidence="2">
    <location>
        <begin position="29"/>
        <end position="191"/>
    </location>
</feature>
<proteinExistence type="predicted"/>
<organism evidence="3">
    <name type="scientific">hydrothermal vent metagenome</name>
    <dbReference type="NCBI Taxonomy" id="652676"/>
    <lineage>
        <taxon>unclassified sequences</taxon>
        <taxon>metagenomes</taxon>
        <taxon>ecological metagenomes</taxon>
    </lineage>
</organism>
<dbReference type="Gene3D" id="3.40.50.150">
    <property type="entry name" value="Vaccinia Virus protein VP39"/>
    <property type="match status" value="1"/>
</dbReference>
<feature type="region of interest" description="Disordered" evidence="1">
    <location>
        <begin position="197"/>
        <end position="228"/>
    </location>
</feature>
<name>A0A3B0YF91_9ZZZZ</name>
<dbReference type="Pfam" id="PF03848">
    <property type="entry name" value="TehB"/>
    <property type="match status" value="1"/>
</dbReference>
<evidence type="ECO:0000259" key="2">
    <source>
        <dbReference type="Pfam" id="PF03848"/>
    </source>
</evidence>
<dbReference type="EMBL" id="UOFJ01000686">
    <property type="protein sequence ID" value="VAW72819.1"/>
    <property type="molecule type" value="Genomic_DNA"/>
</dbReference>